<evidence type="ECO:0000256" key="3">
    <source>
        <dbReference type="ARBA" id="ARBA00022679"/>
    </source>
</evidence>
<dbReference type="InterPro" id="IPR005794">
    <property type="entry name" value="Fmt"/>
</dbReference>
<protein>
    <recommendedName>
        <fullName evidence="2 5">Methionyl-tRNA formyltransferase</fullName>
        <ecNumber evidence="2 5">2.1.2.9</ecNumber>
    </recommendedName>
</protein>
<evidence type="ECO:0000256" key="4">
    <source>
        <dbReference type="ARBA" id="ARBA00022917"/>
    </source>
</evidence>
<dbReference type="EMBL" id="MFRA01000001">
    <property type="protein sequence ID" value="OGH93333.1"/>
    <property type="molecule type" value="Genomic_DNA"/>
</dbReference>
<dbReference type="InterPro" id="IPR011034">
    <property type="entry name" value="Formyl_transferase-like_C_sf"/>
</dbReference>
<dbReference type="AlphaFoldDB" id="A0A1F6PBI6"/>
<dbReference type="Pfam" id="PF02911">
    <property type="entry name" value="Formyl_trans_C"/>
    <property type="match status" value="1"/>
</dbReference>
<dbReference type="InterPro" id="IPR002376">
    <property type="entry name" value="Formyl_transf_N"/>
</dbReference>
<gene>
    <name evidence="5" type="primary">fmt</name>
    <name evidence="8" type="ORF">A2563_01860</name>
</gene>
<dbReference type="SUPFAM" id="SSF50486">
    <property type="entry name" value="FMT C-terminal domain-like"/>
    <property type="match status" value="1"/>
</dbReference>
<evidence type="ECO:0000256" key="5">
    <source>
        <dbReference type="HAMAP-Rule" id="MF_00182"/>
    </source>
</evidence>
<evidence type="ECO:0000259" key="6">
    <source>
        <dbReference type="Pfam" id="PF00551"/>
    </source>
</evidence>
<dbReference type="GO" id="GO:0005829">
    <property type="term" value="C:cytosol"/>
    <property type="evidence" value="ECO:0007669"/>
    <property type="project" value="TreeGrafter"/>
</dbReference>
<dbReference type="PANTHER" id="PTHR11138:SF5">
    <property type="entry name" value="METHIONYL-TRNA FORMYLTRANSFERASE, MITOCHONDRIAL"/>
    <property type="match status" value="1"/>
</dbReference>
<evidence type="ECO:0000313" key="8">
    <source>
        <dbReference type="EMBL" id="OGH93333.1"/>
    </source>
</evidence>
<dbReference type="InterPro" id="IPR036477">
    <property type="entry name" value="Formyl_transf_N_sf"/>
</dbReference>
<feature type="domain" description="Formyl transferase C-terminal" evidence="7">
    <location>
        <begin position="203"/>
        <end position="296"/>
    </location>
</feature>
<dbReference type="NCBIfam" id="TIGR00460">
    <property type="entry name" value="fmt"/>
    <property type="match status" value="1"/>
</dbReference>
<evidence type="ECO:0000259" key="7">
    <source>
        <dbReference type="Pfam" id="PF02911"/>
    </source>
</evidence>
<reference evidence="8 9" key="1">
    <citation type="journal article" date="2016" name="Nat. Commun.">
        <title>Thousands of microbial genomes shed light on interconnected biogeochemical processes in an aquifer system.</title>
        <authorList>
            <person name="Anantharaman K."/>
            <person name="Brown C.T."/>
            <person name="Hug L.A."/>
            <person name="Sharon I."/>
            <person name="Castelle C.J."/>
            <person name="Probst A.J."/>
            <person name="Thomas B.C."/>
            <person name="Singh A."/>
            <person name="Wilkins M.J."/>
            <person name="Karaoz U."/>
            <person name="Brodie E.L."/>
            <person name="Williams K.H."/>
            <person name="Hubbard S.S."/>
            <person name="Banfield J.F."/>
        </authorList>
    </citation>
    <scope>NUCLEOTIDE SEQUENCE [LARGE SCALE GENOMIC DNA]</scope>
</reference>
<dbReference type="PANTHER" id="PTHR11138">
    <property type="entry name" value="METHIONYL-TRNA FORMYLTRANSFERASE"/>
    <property type="match status" value="1"/>
</dbReference>
<dbReference type="CDD" id="cd08646">
    <property type="entry name" value="FMT_core_Met-tRNA-FMT_N"/>
    <property type="match status" value="1"/>
</dbReference>
<dbReference type="HAMAP" id="MF_00182">
    <property type="entry name" value="Formyl_trans"/>
    <property type="match status" value="1"/>
</dbReference>
<keyword evidence="4 5" id="KW-0648">Protein biosynthesis</keyword>
<dbReference type="EC" id="2.1.2.9" evidence="2 5"/>
<comment type="function">
    <text evidence="5">Attaches a formyl group to the free amino group of methionyl-tRNA(fMet). The formyl group appears to play a dual role in the initiator identity of N-formylmethionyl-tRNA by promoting its recognition by IF2 and preventing the misappropriation of this tRNA by the elongation apparatus.</text>
</comment>
<dbReference type="SUPFAM" id="SSF53328">
    <property type="entry name" value="Formyltransferase"/>
    <property type="match status" value="1"/>
</dbReference>
<comment type="catalytic activity">
    <reaction evidence="5">
        <text>L-methionyl-tRNA(fMet) + (6R)-10-formyltetrahydrofolate = N-formyl-L-methionyl-tRNA(fMet) + (6S)-5,6,7,8-tetrahydrofolate + H(+)</text>
        <dbReference type="Rhea" id="RHEA:24380"/>
        <dbReference type="Rhea" id="RHEA-COMP:9952"/>
        <dbReference type="Rhea" id="RHEA-COMP:9953"/>
        <dbReference type="ChEBI" id="CHEBI:15378"/>
        <dbReference type="ChEBI" id="CHEBI:57453"/>
        <dbReference type="ChEBI" id="CHEBI:78530"/>
        <dbReference type="ChEBI" id="CHEBI:78844"/>
        <dbReference type="ChEBI" id="CHEBI:195366"/>
        <dbReference type="EC" id="2.1.2.9"/>
    </reaction>
</comment>
<feature type="domain" description="Formyl transferase N-terminal" evidence="6">
    <location>
        <begin position="4"/>
        <end position="178"/>
    </location>
</feature>
<dbReference type="CDD" id="cd08704">
    <property type="entry name" value="Met_tRNA_FMT_C"/>
    <property type="match status" value="1"/>
</dbReference>
<dbReference type="Pfam" id="PF00551">
    <property type="entry name" value="Formyl_trans_N"/>
    <property type="match status" value="1"/>
</dbReference>
<evidence type="ECO:0000313" key="9">
    <source>
        <dbReference type="Proteomes" id="UP000176634"/>
    </source>
</evidence>
<dbReference type="InterPro" id="IPR005793">
    <property type="entry name" value="Formyl_trans_C"/>
</dbReference>
<comment type="caution">
    <text evidence="8">The sequence shown here is derived from an EMBL/GenBank/DDBJ whole genome shotgun (WGS) entry which is preliminary data.</text>
</comment>
<evidence type="ECO:0000256" key="1">
    <source>
        <dbReference type="ARBA" id="ARBA00010699"/>
    </source>
</evidence>
<sequence length="305" mass="33712">MQTKTVFFGTHDFAATILAGLLTDENISVELVFTQPDRKVGRKQEVEESPVKKLSLKHNLNIAQPESLKDYKLPTSDFELAVVAQYGLIIPKSIIEAFPKGMINVHGSILPKYRGASPIQAALTAGETTTGITIMIMDDKVDHGPVLSQTSLPISPDDTFTTLSQKMALEGSKLLLDTLHKYIGGEITPQVQEHEQATFTKLISKDDGRVDFSKSAESIYNLYRGFTPWPGIWSMWNDKRLKLLKIIKVEKTLPPGEVLLENKRIFIGCGQNSIEVLELQLEGKGAMSAEVFANGNKTINGEKLN</sequence>
<feature type="binding site" evidence="5">
    <location>
        <begin position="108"/>
        <end position="111"/>
    </location>
    <ligand>
        <name>(6S)-5,6,7,8-tetrahydrofolate</name>
        <dbReference type="ChEBI" id="CHEBI:57453"/>
    </ligand>
</feature>
<dbReference type="GO" id="GO:0004479">
    <property type="term" value="F:methionyl-tRNA formyltransferase activity"/>
    <property type="evidence" value="ECO:0007669"/>
    <property type="project" value="UniProtKB-UniRule"/>
</dbReference>
<organism evidence="8 9">
    <name type="scientific">Candidatus Magasanikbacteria bacterium RIFOXYD1_FULL_40_23</name>
    <dbReference type="NCBI Taxonomy" id="1798705"/>
    <lineage>
        <taxon>Bacteria</taxon>
        <taxon>Candidatus Magasanikiibacteriota</taxon>
    </lineage>
</organism>
<dbReference type="Gene3D" id="3.40.50.12230">
    <property type="match status" value="1"/>
</dbReference>
<accession>A0A1F6PBI6</accession>
<dbReference type="Proteomes" id="UP000176634">
    <property type="component" value="Unassembled WGS sequence"/>
</dbReference>
<proteinExistence type="inferred from homology"/>
<dbReference type="InterPro" id="IPR044135">
    <property type="entry name" value="Met-tRNA-FMT_C"/>
</dbReference>
<dbReference type="STRING" id="1798705.A2563_01860"/>
<evidence type="ECO:0000256" key="2">
    <source>
        <dbReference type="ARBA" id="ARBA00012261"/>
    </source>
</evidence>
<dbReference type="InterPro" id="IPR041711">
    <property type="entry name" value="Met-tRNA-FMT_N"/>
</dbReference>
<name>A0A1F6PBI6_9BACT</name>
<comment type="similarity">
    <text evidence="1 5">Belongs to the Fmt family.</text>
</comment>
<keyword evidence="3 5" id="KW-0808">Transferase</keyword>